<evidence type="ECO:0000313" key="2">
    <source>
        <dbReference type="Proteomes" id="UP000658225"/>
    </source>
</evidence>
<dbReference type="Proteomes" id="UP000658225">
    <property type="component" value="Unassembled WGS sequence"/>
</dbReference>
<organism evidence="1 2">
    <name type="scientific">Sporosarcina limicola</name>
    <dbReference type="NCBI Taxonomy" id="34101"/>
    <lineage>
        <taxon>Bacteria</taxon>
        <taxon>Bacillati</taxon>
        <taxon>Bacillota</taxon>
        <taxon>Bacilli</taxon>
        <taxon>Bacillales</taxon>
        <taxon>Caryophanaceae</taxon>
        <taxon>Sporosarcina</taxon>
    </lineage>
</organism>
<comment type="caution">
    <text evidence="1">The sequence shown here is derived from an EMBL/GenBank/DDBJ whole genome shotgun (WGS) entry which is preliminary data.</text>
</comment>
<gene>
    <name evidence="1" type="ORF">H4683_004337</name>
</gene>
<protein>
    <submittedName>
        <fullName evidence="1">Uncharacterized protein</fullName>
    </submittedName>
</protein>
<accession>A0A927MM94</accession>
<keyword evidence="2" id="KW-1185">Reference proteome</keyword>
<dbReference type="EMBL" id="JADBEL010000067">
    <property type="protein sequence ID" value="MBE1557198.1"/>
    <property type="molecule type" value="Genomic_DNA"/>
</dbReference>
<proteinExistence type="predicted"/>
<dbReference type="AlphaFoldDB" id="A0A927MM94"/>
<name>A0A927MM94_9BACL</name>
<reference evidence="1" key="1">
    <citation type="submission" date="2020-10" db="EMBL/GenBank/DDBJ databases">
        <title>Genomic Encyclopedia of Type Strains, Phase IV (KMG-IV): sequencing the most valuable type-strain genomes for metagenomic binning, comparative biology and taxonomic classification.</title>
        <authorList>
            <person name="Goeker M."/>
        </authorList>
    </citation>
    <scope>NUCLEOTIDE SEQUENCE</scope>
    <source>
        <strain evidence="1">DSM 13886</strain>
    </source>
</reference>
<sequence>MENQARDIIKMLEQEPSKVVVFAFNKSFISTVNAYVFNSKHEPIWHQDFTSLIESNYTFDLNSDDIETEKKESTTTLDKKKKIVKLKKIK</sequence>
<evidence type="ECO:0000313" key="1">
    <source>
        <dbReference type="EMBL" id="MBE1557198.1"/>
    </source>
</evidence>